<keyword evidence="3" id="KW-1185">Reference proteome</keyword>
<dbReference type="STRING" id="1186196.SAMN04489841_2965"/>
<feature type="transmembrane region" description="Helical" evidence="1">
    <location>
        <begin position="24"/>
        <end position="45"/>
    </location>
</feature>
<name>A0A1H9LHW4_9EURY</name>
<accession>A0A1H9LHW4</accession>
<sequence>MTEGTSQRNVFCGDETSQRVDRALVYHVSQMVVGGGFTMIGVSTIQPSDPDGAVGSISAALMIVGGIGMLLGNGYYVLTSNTDRVELGPVTFWVSVAGAVLVFLAGMLSLAS</sequence>
<keyword evidence="1" id="KW-1133">Transmembrane helix</keyword>
<evidence type="ECO:0000313" key="2">
    <source>
        <dbReference type="EMBL" id="SER10705.1"/>
    </source>
</evidence>
<keyword evidence="1" id="KW-0812">Transmembrane</keyword>
<dbReference type="EMBL" id="FOFD01000004">
    <property type="protein sequence ID" value="SER10705.1"/>
    <property type="molecule type" value="Genomic_DNA"/>
</dbReference>
<reference evidence="3" key="1">
    <citation type="submission" date="2016-10" db="EMBL/GenBank/DDBJ databases">
        <authorList>
            <person name="Varghese N."/>
            <person name="Submissions S."/>
        </authorList>
    </citation>
    <scope>NUCLEOTIDE SEQUENCE [LARGE SCALE GENOMIC DNA]</scope>
    <source>
        <strain evidence="3">DSM 25055</strain>
    </source>
</reference>
<feature type="transmembrane region" description="Helical" evidence="1">
    <location>
        <begin position="57"/>
        <end position="78"/>
    </location>
</feature>
<dbReference type="AlphaFoldDB" id="A0A1H9LHW4"/>
<feature type="transmembrane region" description="Helical" evidence="1">
    <location>
        <begin position="90"/>
        <end position="111"/>
    </location>
</feature>
<protein>
    <submittedName>
        <fullName evidence="2">Uncharacterized protein</fullName>
    </submittedName>
</protein>
<organism evidence="2 3">
    <name type="scientific">Natrinema salaciae</name>
    <dbReference type="NCBI Taxonomy" id="1186196"/>
    <lineage>
        <taxon>Archaea</taxon>
        <taxon>Methanobacteriati</taxon>
        <taxon>Methanobacteriota</taxon>
        <taxon>Stenosarchaea group</taxon>
        <taxon>Halobacteria</taxon>
        <taxon>Halobacteriales</taxon>
        <taxon>Natrialbaceae</taxon>
        <taxon>Natrinema</taxon>
    </lineage>
</organism>
<gene>
    <name evidence="2" type="ORF">SAMN04489841_2965</name>
</gene>
<evidence type="ECO:0000313" key="3">
    <source>
        <dbReference type="Proteomes" id="UP000199114"/>
    </source>
</evidence>
<evidence type="ECO:0000256" key="1">
    <source>
        <dbReference type="SAM" id="Phobius"/>
    </source>
</evidence>
<proteinExistence type="predicted"/>
<dbReference type="Proteomes" id="UP000199114">
    <property type="component" value="Unassembled WGS sequence"/>
</dbReference>
<keyword evidence="1" id="KW-0472">Membrane</keyword>